<reference evidence="6 7" key="1">
    <citation type="journal article" date="2018" name="Plant J.">
        <title>Genome sequences of Chlorella sorokiniana UTEX 1602 and Micractinium conductrix SAG 241.80: implications to maltose excretion by a green alga.</title>
        <authorList>
            <person name="Arriola M.B."/>
            <person name="Velmurugan N."/>
            <person name="Zhang Y."/>
            <person name="Plunkett M.H."/>
            <person name="Hondzo H."/>
            <person name="Barney B.M."/>
        </authorList>
    </citation>
    <scope>NUCLEOTIDE SEQUENCE [LARGE SCALE GENOMIC DNA]</scope>
    <source>
        <strain evidence="6 7">SAG 241.80</strain>
    </source>
</reference>
<dbReference type="Pfam" id="PF07699">
    <property type="entry name" value="Ephrin_rec_like"/>
    <property type="match status" value="1"/>
</dbReference>
<evidence type="ECO:0000256" key="3">
    <source>
        <dbReference type="SAM" id="SignalP"/>
    </source>
</evidence>
<feature type="domain" description="Tyrosine-protein kinase ephrin type A/B receptor-like" evidence="5">
    <location>
        <begin position="469"/>
        <end position="514"/>
    </location>
</feature>
<dbReference type="Pfam" id="PF04577">
    <property type="entry name" value="Glyco_transf_61"/>
    <property type="match status" value="1"/>
</dbReference>
<sequence>MAQRPGGACWRRRPTATAAARAALPHLLVAALALVLPLRAAAQQLGAPGDWQLITDLSQLIPGEVEVVGPAQATFGRPPPRTLDPHLLSDFEPALNLLQDLNPAGDTPFTDTSEQFVVTLHKAFVEGEAGLVYDAAGRVLHLPHFQFNRTSPLAPMPLRTPAQASTTCERHPALASVVQKYGGMYYHFVEEALPRVALLLQAGRLGPDVKLLTWGQPYEYEYLELLGVPRSQVVPYNASRVYCADRLLVPTPTPRITPPREALQLVRTGLGVRTLPEDERDLIIYVSRRGQPSRRVGNEEALLEAIRAAFPGQRLVVFNGDAPISQTIPLFQRARLVLGPHGAGLSHILFAAPGTTVVEFLFVADPPLMFWHTAAALGQQYWLLPVPQAYWMGEEMQVPADEVLDILSAALLPASGADGGAQAAPTCAPGSYATLYGEPRALRCTACSPGTYSYVAGAPACKPCAAGRYAAGIGASACRTCQPGTYSAPDGSACLDCPAGTWSVLPGAWTAQQCLTPEQRRAQQEDQALSVEMLSKLSPVFAETRRRMIEQTGGASSSQLSQAELCAAQRALAGGFADPYRGPYLMAAVGGPGATLAANCTDQPVFVAAPSPELPPVEVPNLPPLLLAPPPEQAEAEAPAPQAELLSPPSTPRATPVLNGSPVPQPPSPPPVADPPGVYPEKKKVVDDYVIILACVLGGLLVLPLLAWLVRRCYVARQHHKARTAEAASLMPAASAAGTARTAFNNPVYAEEDAASTASGRSSNAKLSRASPL</sequence>
<feature type="region of interest" description="Disordered" evidence="1">
    <location>
        <begin position="752"/>
        <end position="773"/>
    </location>
</feature>
<proteinExistence type="predicted"/>
<keyword evidence="2" id="KW-0472">Membrane</keyword>
<evidence type="ECO:0000256" key="1">
    <source>
        <dbReference type="SAM" id="MobiDB-lite"/>
    </source>
</evidence>
<feature type="compositionally biased region" description="Low complexity" evidence="1">
    <location>
        <begin position="636"/>
        <end position="648"/>
    </location>
</feature>
<dbReference type="Gene3D" id="2.10.50.10">
    <property type="entry name" value="Tumor Necrosis Factor Receptor, subunit A, domain 2"/>
    <property type="match status" value="1"/>
</dbReference>
<dbReference type="InterPro" id="IPR011641">
    <property type="entry name" value="Tyr-kin_ephrin_A/B_rcpt-like"/>
</dbReference>
<accession>A0A2P6V018</accession>
<feature type="compositionally biased region" description="Pro residues" evidence="1">
    <location>
        <begin position="663"/>
        <end position="676"/>
    </location>
</feature>
<evidence type="ECO:0000313" key="7">
    <source>
        <dbReference type="Proteomes" id="UP000239649"/>
    </source>
</evidence>
<name>A0A2P6V018_9CHLO</name>
<dbReference type="PANTHER" id="PTHR46967">
    <property type="entry name" value="INSULIN-LIKE GROWTH FACTOR BINDING PROTEIN,N-TERMINAL"/>
    <property type="match status" value="1"/>
</dbReference>
<feature type="chain" id="PRO_5015175224" evidence="3">
    <location>
        <begin position="43"/>
        <end position="773"/>
    </location>
</feature>
<dbReference type="SUPFAM" id="SSF57184">
    <property type="entry name" value="Growth factor receptor domain"/>
    <property type="match status" value="1"/>
</dbReference>
<dbReference type="AlphaFoldDB" id="A0A2P6V018"/>
<feature type="domain" description="Glycosyltransferase 61 catalytic" evidence="4">
    <location>
        <begin position="185"/>
        <end position="358"/>
    </location>
</feature>
<gene>
    <name evidence="6" type="ORF">C2E20_8901</name>
</gene>
<feature type="region of interest" description="Disordered" evidence="1">
    <location>
        <begin position="620"/>
        <end position="676"/>
    </location>
</feature>
<dbReference type="Proteomes" id="UP000239649">
    <property type="component" value="Unassembled WGS sequence"/>
</dbReference>
<dbReference type="InterPro" id="IPR009030">
    <property type="entry name" value="Growth_fac_rcpt_cys_sf"/>
</dbReference>
<dbReference type="GO" id="GO:0016757">
    <property type="term" value="F:glycosyltransferase activity"/>
    <property type="evidence" value="ECO:0007669"/>
    <property type="project" value="InterPro"/>
</dbReference>
<comment type="caution">
    <text evidence="6">The sequence shown here is derived from an EMBL/GenBank/DDBJ whole genome shotgun (WGS) entry which is preliminary data.</text>
</comment>
<evidence type="ECO:0000259" key="4">
    <source>
        <dbReference type="Pfam" id="PF04577"/>
    </source>
</evidence>
<dbReference type="PANTHER" id="PTHR46967:SF1">
    <property type="entry name" value="KERATIN-ASSOCIATED PROTEIN 16-1-LIKE"/>
    <property type="match status" value="1"/>
</dbReference>
<feature type="compositionally biased region" description="Polar residues" evidence="1">
    <location>
        <begin position="756"/>
        <end position="766"/>
    </location>
</feature>
<feature type="transmembrane region" description="Helical" evidence="2">
    <location>
        <begin position="689"/>
        <end position="710"/>
    </location>
</feature>
<protein>
    <submittedName>
        <fullName evidence="6">Uncharacterized protein</fullName>
    </submittedName>
</protein>
<dbReference type="OrthoDB" id="512913at2759"/>
<keyword evidence="3" id="KW-0732">Signal</keyword>
<feature type="compositionally biased region" description="Pro residues" evidence="1">
    <location>
        <begin position="620"/>
        <end position="632"/>
    </location>
</feature>
<keyword evidence="2" id="KW-1133">Transmembrane helix</keyword>
<dbReference type="CDD" id="cd00185">
    <property type="entry name" value="TNFRSF"/>
    <property type="match status" value="1"/>
</dbReference>
<keyword evidence="7" id="KW-1185">Reference proteome</keyword>
<dbReference type="EMBL" id="LHPF02000059">
    <property type="protein sequence ID" value="PSC67438.1"/>
    <property type="molecule type" value="Genomic_DNA"/>
</dbReference>
<evidence type="ECO:0000313" key="6">
    <source>
        <dbReference type="EMBL" id="PSC67438.1"/>
    </source>
</evidence>
<dbReference type="InterPro" id="IPR049625">
    <property type="entry name" value="Glyco_transf_61_cat"/>
</dbReference>
<evidence type="ECO:0000256" key="2">
    <source>
        <dbReference type="SAM" id="Phobius"/>
    </source>
</evidence>
<evidence type="ECO:0000259" key="5">
    <source>
        <dbReference type="Pfam" id="PF07699"/>
    </source>
</evidence>
<organism evidence="6 7">
    <name type="scientific">Micractinium conductrix</name>
    <dbReference type="NCBI Taxonomy" id="554055"/>
    <lineage>
        <taxon>Eukaryota</taxon>
        <taxon>Viridiplantae</taxon>
        <taxon>Chlorophyta</taxon>
        <taxon>core chlorophytes</taxon>
        <taxon>Trebouxiophyceae</taxon>
        <taxon>Chlorellales</taxon>
        <taxon>Chlorellaceae</taxon>
        <taxon>Chlorella clade</taxon>
        <taxon>Micractinium</taxon>
    </lineage>
</organism>
<feature type="signal peptide" evidence="3">
    <location>
        <begin position="1"/>
        <end position="42"/>
    </location>
</feature>
<dbReference type="STRING" id="554055.A0A2P6V018"/>
<dbReference type="SMART" id="SM01411">
    <property type="entry name" value="Ephrin_rec_like"/>
    <property type="match status" value="2"/>
</dbReference>
<keyword evidence="2" id="KW-0812">Transmembrane</keyword>